<dbReference type="InterPro" id="IPR029064">
    <property type="entry name" value="Ribosomal_eL30-like_sf"/>
</dbReference>
<dbReference type="GO" id="GO:0006396">
    <property type="term" value="P:RNA processing"/>
    <property type="evidence" value="ECO:0007669"/>
    <property type="project" value="InterPro"/>
</dbReference>
<dbReference type="Gene3D" id="3.40.1280.10">
    <property type="match status" value="1"/>
</dbReference>
<proteinExistence type="predicted"/>
<evidence type="ECO:0000256" key="1">
    <source>
        <dbReference type="ARBA" id="ARBA00022603"/>
    </source>
</evidence>
<name>A0A382ATC1_9ZZZZ</name>
<dbReference type="InterPro" id="IPR029026">
    <property type="entry name" value="tRNA_m1G_MTases_N"/>
</dbReference>
<gene>
    <name evidence="4" type="ORF">METZ01_LOCUS157468</name>
</gene>
<dbReference type="GO" id="GO:0005829">
    <property type="term" value="C:cytosol"/>
    <property type="evidence" value="ECO:0007669"/>
    <property type="project" value="TreeGrafter"/>
</dbReference>
<dbReference type="AlphaFoldDB" id="A0A382ATC1"/>
<sequence>MTNQSKQLESRRVKDTEFTLYGWNTCMQFFKNRPNDLCRLFFSKQRSSALGSVKKWCAVKKLPYRELDLESLNKVASATHHEGVVMVVRPITPSSVNYFIKSGLGRKGIAVALDCVGNTHNLGAILRTSAFFGVEGMIVSNQEGQARLTSSAARTAEGAMEITPIYKCLDLASSLRDFRSKNIYVVGTDLNANLSLHDIETPFPCIIVFGNEQEGLSSTVKKECDQVVRISGSEKIQSLNVAVAAGVILSELIRRRDSKSRTS</sequence>
<dbReference type="InterPro" id="IPR001537">
    <property type="entry name" value="SpoU_MeTrfase"/>
</dbReference>
<dbReference type="SMART" id="SM00967">
    <property type="entry name" value="SpoU_sub_bind"/>
    <property type="match status" value="1"/>
</dbReference>
<dbReference type="SUPFAM" id="SSF55315">
    <property type="entry name" value="L30e-like"/>
    <property type="match status" value="1"/>
</dbReference>
<dbReference type="EMBL" id="UINC01026699">
    <property type="protein sequence ID" value="SVB04614.1"/>
    <property type="molecule type" value="Genomic_DNA"/>
</dbReference>
<accession>A0A382ATC1</accession>
<dbReference type="GO" id="GO:0008173">
    <property type="term" value="F:RNA methyltransferase activity"/>
    <property type="evidence" value="ECO:0007669"/>
    <property type="project" value="InterPro"/>
</dbReference>
<dbReference type="GO" id="GO:0003723">
    <property type="term" value="F:RNA binding"/>
    <property type="evidence" value="ECO:0007669"/>
    <property type="project" value="InterPro"/>
</dbReference>
<keyword evidence="1" id="KW-0489">Methyltransferase</keyword>
<dbReference type="InterPro" id="IPR004441">
    <property type="entry name" value="rRNA_MeTrfase_TrmH"/>
</dbReference>
<reference evidence="4" key="1">
    <citation type="submission" date="2018-05" db="EMBL/GenBank/DDBJ databases">
        <authorList>
            <person name="Lanie J.A."/>
            <person name="Ng W.-L."/>
            <person name="Kazmierczak K.M."/>
            <person name="Andrzejewski T.M."/>
            <person name="Davidsen T.M."/>
            <person name="Wayne K.J."/>
            <person name="Tettelin H."/>
            <person name="Glass J.I."/>
            <person name="Rusch D."/>
            <person name="Podicherti R."/>
            <person name="Tsui H.-C.T."/>
            <person name="Winkler M.E."/>
        </authorList>
    </citation>
    <scope>NUCLEOTIDE SEQUENCE</scope>
</reference>
<dbReference type="CDD" id="cd18103">
    <property type="entry name" value="SpoU-like_RlmB"/>
    <property type="match status" value="1"/>
</dbReference>
<dbReference type="InterPro" id="IPR013123">
    <property type="entry name" value="SpoU_subst-bd"/>
</dbReference>
<dbReference type="Pfam" id="PF00588">
    <property type="entry name" value="SpoU_methylase"/>
    <property type="match status" value="1"/>
</dbReference>
<keyword evidence="2" id="KW-0808">Transferase</keyword>
<dbReference type="Gene3D" id="3.30.1330.30">
    <property type="match status" value="1"/>
</dbReference>
<dbReference type="PANTHER" id="PTHR46429">
    <property type="entry name" value="23S RRNA (GUANOSINE-2'-O-)-METHYLTRANSFERASE RLMB"/>
    <property type="match status" value="1"/>
</dbReference>
<dbReference type="Pfam" id="PF08032">
    <property type="entry name" value="SpoU_sub_bind"/>
    <property type="match status" value="1"/>
</dbReference>
<dbReference type="InterPro" id="IPR029028">
    <property type="entry name" value="Alpha/beta_knot_MTases"/>
</dbReference>
<evidence type="ECO:0000256" key="2">
    <source>
        <dbReference type="ARBA" id="ARBA00022679"/>
    </source>
</evidence>
<dbReference type="SUPFAM" id="SSF75217">
    <property type="entry name" value="alpha/beta knot"/>
    <property type="match status" value="1"/>
</dbReference>
<evidence type="ECO:0000313" key="4">
    <source>
        <dbReference type="EMBL" id="SVB04614.1"/>
    </source>
</evidence>
<protein>
    <recommendedName>
        <fullName evidence="3">RNA 2-O ribose methyltransferase substrate binding domain-containing protein</fullName>
    </recommendedName>
</protein>
<dbReference type="GO" id="GO:0032259">
    <property type="term" value="P:methylation"/>
    <property type="evidence" value="ECO:0007669"/>
    <property type="project" value="UniProtKB-KW"/>
</dbReference>
<dbReference type="PANTHER" id="PTHR46429:SF2">
    <property type="entry name" value="TRNA_RRNA METHYLTRANSFERASE"/>
    <property type="match status" value="1"/>
</dbReference>
<organism evidence="4">
    <name type="scientific">marine metagenome</name>
    <dbReference type="NCBI Taxonomy" id="408172"/>
    <lineage>
        <taxon>unclassified sequences</taxon>
        <taxon>metagenomes</taxon>
        <taxon>ecological metagenomes</taxon>
    </lineage>
</organism>
<feature type="domain" description="RNA 2-O ribose methyltransferase substrate binding" evidence="3">
    <location>
        <begin position="19"/>
        <end position="94"/>
    </location>
</feature>
<evidence type="ECO:0000259" key="3">
    <source>
        <dbReference type="SMART" id="SM00967"/>
    </source>
</evidence>